<protein>
    <recommendedName>
        <fullName evidence="2">F-box domain-containing protein</fullName>
    </recommendedName>
</protein>
<feature type="domain" description="F-box" evidence="2">
    <location>
        <begin position="1"/>
        <end position="48"/>
    </location>
</feature>
<organism evidence="3 4">
    <name type="scientific">Caenorhabditis angaria</name>
    <dbReference type="NCBI Taxonomy" id="860376"/>
    <lineage>
        <taxon>Eukaryota</taxon>
        <taxon>Metazoa</taxon>
        <taxon>Ecdysozoa</taxon>
        <taxon>Nematoda</taxon>
        <taxon>Chromadorea</taxon>
        <taxon>Rhabditida</taxon>
        <taxon>Rhabditina</taxon>
        <taxon>Rhabditomorpha</taxon>
        <taxon>Rhabditoidea</taxon>
        <taxon>Rhabditidae</taxon>
        <taxon>Peloderinae</taxon>
        <taxon>Caenorhabditis</taxon>
    </lineage>
</organism>
<feature type="region of interest" description="Disordered" evidence="1">
    <location>
        <begin position="289"/>
        <end position="312"/>
    </location>
</feature>
<evidence type="ECO:0000313" key="3">
    <source>
        <dbReference type="EMBL" id="CAI5444460.1"/>
    </source>
</evidence>
<keyword evidence="4" id="KW-1185">Reference proteome</keyword>
<name>A0A9P1N1I7_9PELO</name>
<comment type="caution">
    <text evidence="3">The sequence shown here is derived from an EMBL/GenBank/DDBJ whole genome shotgun (WGS) entry which is preliminary data.</text>
</comment>
<gene>
    <name evidence="3" type="ORF">CAMP_LOCUS7097</name>
</gene>
<sequence length="312" mass="36151">MVGLRDIPIEIIPNIIDNLDQKSLLKFGAVNRALHIKTQKSVNYFKSVSLTQTAKIYTLSIDGNLIICFEEFGQFKTKVKYLGKDGKARSTEIRIQSIFEVVVPVLRDFLKRIGKRLEKLSIDVQQRMRSKIIRNIRLNNLNNLKEFEISCTSKQIDILKYKFIDFESLKNVRKSIRIPFTNISFDQLKELKASKTQISLMNDNLNMENLKEFVDLWQNGQLHENFKGLDIKCSKNSERFKLDFGAHFGVSDRFGFKNIKSKIDENKYILAFQSCNYIWLGACDATCDSEDNSDSEEDDESTISFFDESDDE</sequence>
<dbReference type="PROSITE" id="PS50181">
    <property type="entry name" value="FBOX"/>
    <property type="match status" value="1"/>
</dbReference>
<proteinExistence type="predicted"/>
<dbReference type="EMBL" id="CANHGI010000003">
    <property type="protein sequence ID" value="CAI5444460.1"/>
    <property type="molecule type" value="Genomic_DNA"/>
</dbReference>
<dbReference type="InterPro" id="IPR001810">
    <property type="entry name" value="F-box_dom"/>
</dbReference>
<evidence type="ECO:0000313" key="4">
    <source>
        <dbReference type="Proteomes" id="UP001152747"/>
    </source>
</evidence>
<evidence type="ECO:0000256" key="1">
    <source>
        <dbReference type="SAM" id="MobiDB-lite"/>
    </source>
</evidence>
<dbReference type="SMART" id="SM00256">
    <property type="entry name" value="FBOX"/>
    <property type="match status" value="1"/>
</dbReference>
<dbReference type="Proteomes" id="UP001152747">
    <property type="component" value="Unassembled WGS sequence"/>
</dbReference>
<dbReference type="AlphaFoldDB" id="A0A9P1N1I7"/>
<reference evidence="3" key="1">
    <citation type="submission" date="2022-11" db="EMBL/GenBank/DDBJ databases">
        <authorList>
            <person name="Kikuchi T."/>
        </authorList>
    </citation>
    <scope>NUCLEOTIDE SEQUENCE</scope>
    <source>
        <strain evidence="3">PS1010</strain>
    </source>
</reference>
<evidence type="ECO:0000259" key="2">
    <source>
        <dbReference type="PROSITE" id="PS50181"/>
    </source>
</evidence>
<accession>A0A9P1N1I7</accession>